<feature type="domain" description="DUF4057" evidence="1">
    <location>
        <begin position="30"/>
        <end position="77"/>
    </location>
</feature>
<dbReference type="Pfam" id="PF13266">
    <property type="entry name" value="DUF4057"/>
    <property type="match status" value="1"/>
</dbReference>
<reference evidence="2 3" key="1">
    <citation type="journal article" date="2018" name="Mol. Plant">
        <title>The genome of Artemisia annua provides insight into the evolution of Asteraceae family and artemisinin biosynthesis.</title>
        <authorList>
            <person name="Shen Q."/>
            <person name="Zhang L."/>
            <person name="Liao Z."/>
            <person name="Wang S."/>
            <person name="Yan T."/>
            <person name="Shi P."/>
            <person name="Liu M."/>
            <person name="Fu X."/>
            <person name="Pan Q."/>
            <person name="Wang Y."/>
            <person name="Lv Z."/>
            <person name="Lu X."/>
            <person name="Zhang F."/>
            <person name="Jiang W."/>
            <person name="Ma Y."/>
            <person name="Chen M."/>
            <person name="Hao X."/>
            <person name="Li L."/>
            <person name="Tang Y."/>
            <person name="Lv G."/>
            <person name="Zhou Y."/>
            <person name="Sun X."/>
            <person name="Brodelius P.E."/>
            <person name="Rose J.K.C."/>
            <person name="Tang K."/>
        </authorList>
    </citation>
    <scope>NUCLEOTIDE SEQUENCE [LARGE SCALE GENOMIC DNA]</scope>
    <source>
        <strain evidence="3">cv. Huhao1</strain>
        <tissue evidence="2">Leaf</tissue>
    </source>
</reference>
<gene>
    <name evidence="2" type="ORF">CTI12_AA333760</name>
</gene>
<sequence length="104" mass="11826">MFPSGGFHRFLEYTLSWWDGRGTGRQLQKSKRKPVSGYRLKDIGRGGIFVSGGENGVEEAAAATCTLSNPTGIWMYQLLTFLEWLNAKEFELKDHYNYVRGSDQ</sequence>
<evidence type="ECO:0000313" key="2">
    <source>
        <dbReference type="EMBL" id="PWA66002.1"/>
    </source>
</evidence>
<dbReference type="EMBL" id="PKPP01004117">
    <property type="protein sequence ID" value="PWA66002.1"/>
    <property type="molecule type" value="Genomic_DNA"/>
</dbReference>
<dbReference type="InterPro" id="IPR025131">
    <property type="entry name" value="DUF4057"/>
</dbReference>
<dbReference type="AlphaFoldDB" id="A0A2U1MXL3"/>
<evidence type="ECO:0000259" key="1">
    <source>
        <dbReference type="Pfam" id="PF13266"/>
    </source>
</evidence>
<name>A0A2U1MXL3_ARTAN</name>
<protein>
    <recommendedName>
        <fullName evidence="1">DUF4057 domain-containing protein</fullName>
    </recommendedName>
</protein>
<dbReference type="Proteomes" id="UP000245207">
    <property type="component" value="Unassembled WGS sequence"/>
</dbReference>
<comment type="caution">
    <text evidence="2">The sequence shown here is derived from an EMBL/GenBank/DDBJ whole genome shotgun (WGS) entry which is preliminary data.</text>
</comment>
<accession>A0A2U1MXL3</accession>
<keyword evidence="3" id="KW-1185">Reference proteome</keyword>
<organism evidence="2 3">
    <name type="scientific">Artemisia annua</name>
    <name type="common">Sweet wormwood</name>
    <dbReference type="NCBI Taxonomy" id="35608"/>
    <lineage>
        <taxon>Eukaryota</taxon>
        <taxon>Viridiplantae</taxon>
        <taxon>Streptophyta</taxon>
        <taxon>Embryophyta</taxon>
        <taxon>Tracheophyta</taxon>
        <taxon>Spermatophyta</taxon>
        <taxon>Magnoliopsida</taxon>
        <taxon>eudicotyledons</taxon>
        <taxon>Gunneridae</taxon>
        <taxon>Pentapetalae</taxon>
        <taxon>asterids</taxon>
        <taxon>campanulids</taxon>
        <taxon>Asterales</taxon>
        <taxon>Asteraceae</taxon>
        <taxon>Asteroideae</taxon>
        <taxon>Anthemideae</taxon>
        <taxon>Artemisiinae</taxon>
        <taxon>Artemisia</taxon>
    </lineage>
</organism>
<proteinExistence type="predicted"/>
<evidence type="ECO:0000313" key="3">
    <source>
        <dbReference type="Proteomes" id="UP000245207"/>
    </source>
</evidence>